<dbReference type="AlphaFoldDB" id="A0A2U1LC35"/>
<dbReference type="Proteomes" id="UP000245207">
    <property type="component" value="Unassembled WGS sequence"/>
</dbReference>
<evidence type="ECO:0000259" key="1">
    <source>
        <dbReference type="Pfam" id="PF18511"/>
    </source>
</evidence>
<dbReference type="InterPro" id="IPR032675">
    <property type="entry name" value="LRR_dom_sf"/>
</dbReference>
<protein>
    <recommendedName>
        <fullName evidence="1">COI1 F-box domain-containing protein</fullName>
    </recommendedName>
</protein>
<dbReference type="EMBL" id="PKPP01010236">
    <property type="protein sequence ID" value="PWA46536.1"/>
    <property type="molecule type" value="Genomic_DNA"/>
</dbReference>
<dbReference type="SUPFAM" id="SSF52047">
    <property type="entry name" value="RNI-like"/>
    <property type="match status" value="1"/>
</dbReference>
<dbReference type="Pfam" id="PF18511">
    <property type="entry name" value="F-box_5"/>
    <property type="match status" value="1"/>
</dbReference>
<dbReference type="Gene3D" id="1.20.1280.50">
    <property type="match status" value="1"/>
</dbReference>
<dbReference type="Gene3D" id="3.80.10.10">
    <property type="entry name" value="Ribonuclease Inhibitor"/>
    <property type="match status" value="1"/>
</dbReference>
<proteinExistence type="predicted"/>
<accession>A0A2U1LC35</accession>
<comment type="caution">
    <text evidence="2">The sequence shown here is derived from an EMBL/GenBank/DDBJ whole genome shotgun (WGS) entry which is preliminary data.</text>
</comment>
<dbReference type="GO" id="GO:0019005">
    <property type="term" value="C:SCF ubiquitin ligase complex"/>
    <property type="evidence" value="ECO:0007669"/>
    <property type="project" value="TreeGrafter"/>
</dbReference>
<organism evidence="2 3">
    <name type="scientific">Artemisia annua</name>
    <name type="common">Sweet wormwood</name>
    <dbReference type="NCBI Taxonomy" id="35608"/>
    <lineage>
        <taxon>Eukaryota</taxon>
        <taxon>Viridiplantae</taxon>
        <taxon>Streptophyta</taxon>
        <taxon>Embryophyta</taxon>
        <taxon>Tracheophyta</taxon>
        <taxon>Spermatophyta</taxon>
        <taxon>Magnoliopsida</taxon>
        <taxon>eudicotyledons</taxon>
        <taxon>Gunneridae</taxon>
        <taxon>Pentapetalae</taxon>
        <taxon>asterids</taxon>
        <taxon>campanulids</taxon>
        <taxon>Asterales</taxon>
        <taxon>Asteraceae</taxon>
        <taxon>Asteroideae</taxon>
        <taxon>Anthemideae</taxon>
        <taxon>Artemisiinae</taxon>
        <taxon>Artemisia</taxon>
    </lineage>
</organism>
<dbReference type="GO" id="GO:0031146">
    <property type="term" value="P:SCF-dependent proteasomal ubiquitin-dependent protein catabolic process"/>
    <property type="evidence" value="ECO:0007669"/>
    <property type="project" value="TreeGrafter"/>
</dbReference>
<name>A0A2U1LC35_ARTAN</name>
<keyword evidence="3" id="KW-1185">Reference proteome</keyword>
<evidence type="ECO:0000313" key="3">
    <source>
        <dbReference type="Proteomes" id="UP000245207"/>
    </source>
</evidence>
<sequence length="372" mass="42302">MGEQVLDLVIPYIENTEDRNSVSLVSHRFYETDAITRKRLTVHTLYYPNPPPSLSKRFPSIESLTLKGPPNDFNGYVIRLTPWIQQLALEFRCLKELHLRHLVVHDEDLEKLATTRGKDLRTLTIKMCQEFSTNGLMHVSKYCNQLKTLCLGHSNYIDVKDGVWLHQLALNSTVLEMFKFKNTDVSDAQHLTLLAKNCCNSLISLRIGNCYLSKLGDAFRYAARLELFSGVNCDYESDLVGFQFPPNMRSIIIQEMRALMNTESALTCMAELRVMLEQEKANIKTNIAHMDRVMTPMEGWKDLKAQIKHGEAKTSGIISKLCGIEESLEELPASKRARIETSFSRMRTEADVIMNAIVNSVKIQSGDQAKPV</sequence>
<feature type="domain" description="COI1 F-box" evidence="1">
    <location>
        <begin position="2"/>
        <end position="39"/>
    </location>
</feature>
<evidence type="ECO:0000313" key="2">
    <source>
        <dbReference type="EMBL" id="PWA46536.1"/>
    </source>
</evidence>
<dbReference type="OrthoDB" id="423607at2759"/>
<dbReference type="PANTHER" id="PTHR13318">
    <property type="entry name" value="PARTNER OF PAIRED, ISOFORM B-RELATED"/>
    <property type="match status" value="1"/>
</dbReference>
<dbReference type="STRING" id="35608.A0A2U1LC35"/>
<dbReference type="InterPro" id="IPR041567">
    <property type="entry name" value="COI1_F-box"/>
</dbReference>
<reference evidence="2 3" key="1">
    <citation type="journal article" date="2018" name="Mol. Plant">
        <title>The genome of Artemisia annua provides insight into the evolution of Asteraceae family and artemisinin biosynthesis.</title>
        <authorList>
            <person name="Shen Q."/>
            <person name="Zhang L."/>
            <person name="Liao Z."/>
            <person name="Wang S."/>
            <person name="Yan T."/>
            <person name="Shi P."/>
            <person name="Liu M."/>
            <person name="Fu X."/>
            <person name="Pan Q."/>
            <person name="Wang Y."/>
            <person name="Lv Z."/>
            <person name="Lu X."/>
            <person name="Zhang F."/>
            <person name="Jiang W."/>
            <person name="Ma Y."/>
            <person name="Chen M."/>
            <person name="Hao X."/>
            <person name="Li L."/>
            <person name="Tang Y."/>
            <person name="Lv G."/>
            <person name="Zhou Y."/>
            <person name="Sun X."/>
            <person name="Brodelius P.E."/>
            <person name="Rose J.K.C."/>
            <person name="Tang K."/>
        </authorList>
    </citation>
    <scope>NUCLEOTIDE SEQUENCE [LARGE SCALE GENOMIC DNA]</scope>
    <source>
        <strain evidence="3">cv. Huhao1</strain>
        <tissue evidence="2">Leaf</tissue>
    </source>
</reference>
<gene>
    <name evidence="2" type="ORF">CTI12_AA507750</name>
</gene>